<dbReference type="PANTHER" id="PTHR28110">
    <property type="entry name" value="TRANSMEMBRANE PROTEIN"/>
    <property type="match status" value="1"/>
</dbReference>
<dbReference type="PANTHER" id="PTHR28110:SF1">
    <property type="entry name" value="TRANSMEMBRANE PROTEIN"/>
    <property type="match status" value="1"/>
</dbReference>
<organism evidence="2 3">
    <name type="scientific">Trypanosoma theileri</name>
    <dbReference type="NCBI Taxonomy" id="67003"/>
    <lineage>
        <taxon>Eukaryota</taxon>
        <taxon>Discoba</taxon>
        <taxon>Euglenozoa</taxon>
        <taxon>Kinetoplastea</taxon>
        <taxon>Metakinetoplastina</taxon>
        <taxon>Trypanosomatida</taxon>
        <taxon>Trypanosomatidae</taxon>
        <taxon>Trypanosoma</taxon>
    </lineage>
</organism>
<evidence type="ECO:0000256" key="1">
    <source>
        <dbReference type="SAM" id="Phobius"/>
    </source>
</evidence>
<keyword evidence="3" id="KW-1185">Reference proteome</keyword>
<dbReference type="GO" id="GO:0005737">
    <property type="term" value="C:cytoplasm"/>
    <property type="evidence" value="ECO:0007669"/>
    <property type="project" value="TreeGrafter"/>
</dbReference>
<dbReference type="OrthoDB" id="4347at2759"/>
<dbReference type="InterPro" id="IPR055323">
    <property type="entry name" value="C57A10.07/YOR238W"/>
</dbReference>
<evidence type="ECO:0000313" key="2">
    <source>
        <dbReference type="EMBL" id="ORC86379.1"/>
    </source>
</evidence>
<dbReference type="EMBL" id="NBCO01000029">
    <property type="protein sequence ID" value="ORC86379.1"/>
    <property type="molecule type" value="Genomic_DNA"/>
</dbReference>
<feature type="transmembrane region" description="Helical" evidence="1">
    <location>
        <begin position="7"/>
        <end position="26"/>
    </location>
</feature>
<keyword evidence="1" id="KW-1133">Transmembrane helix</keyword>
<keyword evidence="1" id="KW-0472">Membrane</keyword>
<dbReference type="VEuPathDB" id="TriTrypDB:TM35_000292610"/>
<evidence type="ECO:0000313" key="3">
    <source>
        <dbReference type="Proteomes" id="UP000192257"/>
    </source>
</evidence>
<protein>
    <submittedName>
        <fullName evidence="2">Uncharacterized protein</fullName>
    </submittedName>
</protein>
<keyword evidence="1" id="KW-0812">Transmembrane</keyword>
<dbReference type="GeneID" id="39988198"/>
<accession>A0A1X0NQC1</accession>
<dbReference type="RefSeq" id="XP_028880445.1">
    <property type="nucleotide sequence ID" value="XM_029028418.1"/>
</dbReference>
<proteinExistence type="predicted"/>
<dbReference type="AlphaFoldDB" id="A0A1X0NQC1"/>
<sequence length="307" mass="35235">MNARRGRYALILLGVVYLIVIAALLYDDTAQKKAITLPHGESRIESAYRNTRNLIMIPGHGVLNSLSASDWRSGNNWGLEPHQLRDGVSLPLCFASHIRRGLQILKEDINSSLLIFSGGQTRDGTGPRSEGLSYYLVAEETELFGLFDSVVERKYVLQKRIFAEEFARDSYENLLFSIARYYEITGQFPERIIVVGWKHKEKRFSTYHREALRFPRSRFTYIGLDFEDAGVFVNDLEPYRKALPYSDSNALALVTEDMYLCNSGKRTRAKRNPQFRVPPYELSCPPLRPLLRYCGPQLIDKKMVPWG</sequence>
<dbReference type="Proteomes" id="UP000192257">
    <property type="component" value="Unassembled WGS sequence"/>
</dbReference>
<name>A0A1X0NQC1_9TRYP</name>
<reference evidence="2 3" key="1">
    <citation type="submission" date="2017-03" db="EMBL/GenBank/DDBJ databases">
        <title>An alternative strategy for trypanosome survival in the mammalian bloodstream revealed through genome and transcriptome analysis of the ubiquitous bovine parasite Trypanosoma (Megatrypanum) theileri.</title>
        <authorList>
            <person name="Kelly S."/>
            <person name="Ivens A."/>
            <person name="Mott A."/>
            <person name="O'Neill E."/>
            <person name="Emms D."/>
            <person name="Macleod O."/>
            <person name="Voorheis P."/>
            <person name="Matthews J."/>
            <person name="Matthews K."/>
            <person name="Carrington M."/>
        </authorList>
    </citation>
    <scope>NUCLEOTIDE SEQUENCE [LARGE SCALE GENOMIC DNA]</scope>
    <source>
        <strain evidence="2">Edinburgh</strain>
    </source>
</reference>
<gene>
    <name evidence="2" type="ORF">TM35_000292610</name>
</gene>
<comment type="caution">
    <text evidence="2">The sequence shown here is derived from an EMBL/GenBank/DDBJ whole genome shotgun (WGS) entry which is preliminary data.</text>
</comment>